<evidence type="ECO:0008006" key="4">
    <source>
        <dbReference type="Google" id="ProtNLM"/>
    </source>
</evidence>
<dbReference type="Pfam" id="PF00106">
    <property type="entry name" value="adh_short"/>
    <property type="match status" value="1"/>
</dbReference>
<reference evidence="3" key="1">
    <citation type="journal article" date="2015" name="Nature">
        <title>Complex archaea that bridge the gap between prokaryotes and eukaryotes.</title>
        <authorList>
            <person name="Spang A."/>
            <person name="Saw J.H."/>
            <person name="Jorgensen S.L."/>
            <person name="Zaremba-Niedzwiedzka K."/>
            <person name="Martijn J."/>
            <person name="Lind A.E."/>
            <person name="van Eijk R."/>
            <person name="Schleper C."/>
            <person name="Guy L."/>
            <person name="Ettema T.J."/>
        </authorList>
    </citation>
    <scope>NUCLEOTIDE SEQUENCE</scope>
</reference>
<dbReference type="SUPFAM" id="SSF51735">
    <property type="entry name" value="NAD(P)-binding Rossmann-fold domains"/>
    <property type="match status" value="1"/>
</dbReference>
<dbReference type="Gene3D" id="3.40.50.720">
    <property type="entry name" value="NAD(P)-binding Rossmann-like Domain"/>
    <property type="match status" value="1"/>
</dbReference>
<dbReference type="PANTHER" id="PTHR42901:SF1">
    <property type="entry name" value="ALCOHOL DEHYDROGENASE"/>
    <property type="match status" value="1"/>
</dbReference>
<keyword evidence="2" id="KW-0560">Oxidoreductase</keyword>
<dbReference type="PRINTS" id="PR00081">
    <property type="entry name" value="GDHRDH"/>
</dbReference>
<comment type="similarity">
    <text evidence="1">Belongs to the short-chain dehydrogenases/reductases (SDR) family.</text>
</comment>
<comment type="caution">
    <text evidence="3">The sequence shown here is derived from an EMBL/GenBank/DDBJ whole genome shotgun (WGS) entry which is preliminary data.</text>
</comment>
<evidence type="ECO:0000256" key="1">
    <source>
        <dbReference type="ARBA" id="ARBA00006484"/>
    </source>
</evidence>
<dbReference type="InterPro" id="IPR002347">
    <property type="entry name" value="SDR_fam"/>
</dbReference>
<sequence length="243" mass="26247">MQYTASPDLLKEHVILITGAGSGIGSAVAQAYARHGATVILLDKKISALEHVYDDIVAAGFATPALYPLDLKGANIADYDDLADSIRENFGHLDGLVHCAASLGQIAPVQHQDPVVWLETLQINLTAPYLLTRACLVLMQQQQHASIIFTSDIHKDKAYWSGYGIAKAGIESLSKQLADELENEGKVRVNSIDPGKVKTPLHSRAFPGIDPTNLPTPEDVVSSYLYLMGKDSFSINGQLIQAQ</sequence>
<name>A0A0F9N866_9ZZZZ</name>
<gene>
    <name evidence="3" type="ORF">LCGC14_1367920</name>
</gene>
<dbReference type="AlphaFoldDB" id="A0A0F9N866"/>
<protein>
    <recommendedName>
        <fullName evidence="4">Short-chain dehydrogenase/reductase SDR</fullName>
    </recommendedName>
</protein>
<organism evidence="3">
    <name type="scientific">marine sediment metagenome</name>
    <dbReference type="NCBI Taxonomy" id="412755"/>
    <lineage>
        <taxon>unclassified sequences</taxon>
        <taxon>metagenomes</taxon>
        <taxon>ecological metagenomes</taxon>
    </lineage>
</organism>
<evidence type="ECO:0000256" key="2">
    <source>
        <dbReference type="ARBA" id="ARBA00023002"/>
    </source>
</evidence>
<dbReference type="InterPro" id="IPR036291">
    <property type="entry name" value="NAD(P)-bd_dom_sf"/>
</dbReference>
<proteinExistence type="inferred from homology"/>
<accession>A0A0F9N866</accession>
<dbReference type="EMBL" id="LAZR01008612">
    <property type="protein sequence ID" value="KKM77642.1"/>
    <property type="molecule type" value="Genomic_DNA"/>
</dbReference>
<dbReference type="GO" id="GO:0016491">
    <property type="term" value="F:oxidoreductase activity"/>
    <property type="evidence" value="ECO:0007669"/>
    <property type="project" value="UniProtKB-KW"/>
</dbReference>
<evidence type="ECO:0000313" key="3">
    <source>
        <dbReference type="EMBL" id="KKM77642.1"/>
    </source>
</evidence>
<dbReference type="PANTHER" id="PTHR42901">
    <property type="entry name" value="ALCOHOL DEHYDROGENASE"/>
    <property type="match status" value="1"/>
</dbReference>